<protein>
    <submittedName>
        <fullName evidence="1">Uncharacterized protein</fullName>
    </submittedName>
</protein>
<proteinExistence type="predicted"/>
<dbReference type="RefSeq" id="WP_135482187.1">
    <property type="nucleotide sequence ID" value="NZ_SIJK02000117.1"/>
</dbReference>
<reference evidence="1 2" key="1">
    <citation type="submission" date="2021-03" db="EMBL/GenBank/DDBJ databases">
        <authorList>
            <person name="Grouzdev D.S."/>
        </authorList>
    </citation>
    <scope>NUCLEOTIDE SEQUENCE [LARGE SCALE GENOMIC DNA]</scope>
    <source>
        <strain evidence="1 2">M50-1</strain>
    </source>
</reference>
<evidence type="ECO:0000313" key="1">
    <source>
        <dbReference type="EMBL" id="MBP1468939.1"/>
    </source>
</evidence>
<dbReference type="EMBL" id="SIJK02000117">
    <property type="protein sequence ID" value="MBP1468939.1"/>
    <property type="molecule type" value="Genomic_DNA"/>
</dbReference>
<evidence type="ECO:0000313" key="2">
    <source>
        <dbReference type="Proteomes" id="UP001193081"/>
    </source>
</evidence>
<name>A0ABS4DHM0_9CHLR</name>
<keyword evidence="2" id="KW-1185">Reference proteome</keyword>
<accession>A0ABS4DHM0</accession>
<dbReference type="Proteomes" id="UP001193081">
    <property type="component" value="Unassembled WGS sequence"/>
</dbReference>
<organism evidence="1 2">
    <name type="scientific">Candidatus Chloroploca mongolica</name>
    <dbReference type="NCBI Taxonomy" id="2528176"/>
    <lineage>
        <taxon>Bacteria</taxon>
        <taxon>Bacillati</taxon>
        <taxon>Chloroflexota</taxon>
        <taxon>Chloroflexia</taxon>
        <taxon>Chloroflexales</taxon>
        <taxon>Chloroflexineae</taxon>
        <taxon>Oscillochloridaceae</taxon>
        <taxon>Candidatus Chloroploca</taxon>
    </lineage>
</organism>
<gene>
    <name evidence="1" type="ORF">EYB53_024740</name>
</gene>
<sequence>MQIPYYQLQQSWQHVRQTWQTTTMLWDDAVRWQFEGEFWQPLNSQVPVTLIRLEELMRVIAQARQHVR</sequence>
<comment type="caution">
    <text evidence="1">The sequence shown here is derived from an EMBL/GenBank/DDBJ whole genome shotgun (WGS) entry which is preliminary data.</text>
</comment>